<feature type="transmembrane region" description="Helical" evidence="1">
    <location>
        <begin position="20"/>
        <end position="42"/>
    </location>
</feature>
<sequence>MAAQPDPATTAQKTHRYLRLSLVFVVFALLVSVAIETVVVSWEPLAFGWEPLPSISHYFYTPARNVFVGALIAASLALLALSGRNRATILLDIAAFFAPLIALVPTGIDPEHPIGGLTCPGTEECVPAAYLDDVRASVATYAVVVITVVVTLAVIRARRGITTPGAGVVSIIAITTAVAMAGLAFISGLNTDFPFNFWPYPPSIHFAVTLIFFGIFAAVPILHSRGPIDETETPPTARQRAVYRWVAGLMIADLLLLLAAFVFREQLGDIPLVLLGEAVALSLFAWFWWVQTFQRWDDANPPSVL</sequence>
<reference evidence="2" key="1">
    <citation type="submission" date="2024-06" db="EMBL/GenBank/DDBJ databases">
        <title>Draft genome sequence of Microbacterium sp. strain A8/3-1, isolated from Oxytropis tragacanthoides Fisch. ex DC. Root nodules in the Altai region of Russia.</title>
        <authorList>
            <person name="Sazanova A."/>
            <person name="Guro P."/>
            <person name="Kuznetsova I."/>
            <person name="Belimov A."/>
            <person name="Safronova V."/>
        </authorList>
    </citation>
    <scope>NUCLEOTIDE SEQUENCE</scope>
    <source>
        <strain evidence="2">A8/3-1</strain>
    </source>
</reference>
<feature type="transmembrane region" description="Helical" evidence="1">
    <location>
        <begin position="167"/>
        <end position="189"/>
    </location>
</feature>
<name>A0AAU7VUZ7_9MICO</name>
<gene>
    <name evidence="2" type="ORF">ABS642_19390</name>
</gene>
<proteinExistence type="predicted"/>
<feature type="transmembrane region" description="Helical" evidence="1">
    <location>
        <begin position="89"/>
        <end position="108"/>
    </location>
</feature>
<organism evidence="2">
    <name type="scientific">Microbacterium sp. A8/3-1</name>
    <dbReference type="NCBI Taxonomy" id="3160749"/>
    <lineage>
        <taxon>Bacteria</taxon>
        <taxon>Bacillati</taxon>
        <taxon>Actinomycetota</taxon>
        <taxon>Actinomycetes</taxon>
        <taxon>Micrococcales</taxon>
        <taxon>Microbacteriaceae</taxon>
        <taxon>Microbacterium</taxon>
    </lineage>
</organism>
<feature type="transmembrane region" description="Helical" evidence="1">
    <location>
        <begin position="242"/>
        <end position="264"/>
    </location>
</feature>
<evidence type="ECO:0000313" key="2">
    <source>
        <dbReference type="EMBL" id="XBX78055.1"/>
    </source>
</evidence>
<keyword evidence="1" id="KW-0472">Membrane</keyword>
<feature type="transmembrane region" description="Helical" evidence="1">
    <location>
        <begin position="62"/>
        <end position="82"/>
    </location>
</feature>
<evidence type="ECO:0000256" key="1">
    <source>
        <dbReference type="SAM" id="Phobius"/>
    </source>
</evidence>
<keyword evidence="1" id="KW-1133">Transmembrane helix</keyword>
<accession>A0AAU7VUZ7</accession>
<feature type="transmembrane region" description="Helical" evidence="1">
    <location>
        <begin position="138"/>
        <end position="155"/>
    </location>
</feature>
<feature type="transmembrane region" description="Helical" evidence="1">
    <location>
        <begin position="204"/>
        <end position="222"/>
    </location>
</feature>
<feature type="transmembrane region" description="Helical" evidence="1">
    <location>
        <begin position="270"/>
        <end position="290"/>
    </location>
</feature>
<dbReference type="RefSeq" id="WP_350351436.1">
    <property type="nucleotide sequence ID" value="NZ_CP158357.1"/>
</dbReference>
<dbReference type="AlphaFoldDB" id="A0AAU7VUZ7"/>
<protein>
    <submittedName>
        <fullName evidence="2">Uncharacterized protein</fullName>
    </submittedName>
</protein>
<dbReference type="EMBL" id="CP158357">
    <property type="protein sequence ID" value="XBX78055.1"/>
    <property type="molecule type" value="Genomic_DNA"/>
</dbReference>
<keyword evidence="1" id="KW-0812">Transmembrane</keyword>